<feature type="non-terminal residue" evidence="1">
    <location>
        <position position="1"/>
    </location>
</feature>
<feature type="non-terminal residue" evidence="1">
    <location>
        <position position="96"/>
    </location>
</feature>
<organism evidence="1">
    <name type="scientific">Nothobranchius pienaari</name>
    <dbReference type="NCBI Taxonomy" id="704102"/>
    <lineage>
        <taxon>Eukaryota</taxon>
        <taxon>Metazoa</taxon>
        <taxon>Chordata</taxon>
        <taxon>Craniata</taxon>
        <taxon>Vertebrata</taxon>
        <taxon>Euteleostomi</taxon>
        <taxon>Actinopterygii</taxon>
        <taxon>Neopterygii</taxon>
        <taxon>Teleostei</taxon>
        <taxon>Neoteleostei</taxon>
        <taxon>Acanthomorphata</taxon>
        <taxon>Ovalentaria</taxon>
        <taxon>Atherinomorphae</taxon>
        <taxon>Cyprinodontiformes</taxon>
        <taxon>Nothobranchiidae</taxon>
        <taxon>Nothobranchius</taxon>
    </lineage>
</organism>
<proteinExistence type="predicted"/>
<evidence type="ECO:0000313" key="1">
    <source>
        <dbReference type="EMBL" id="SBR75580.1"/>
    </source>
</evidence>
<reference evidence="1" key="2">
    <citation type="submission" date="2016-06" db="EMBL/GenBank/DDBJ databases">
        <title>The genome of a short-lived fish provides insights into sex chromosome evolution and the genetic control of aging.</title>
        <authorList>
            <person name="Reichwald K."/>
            <person name="Felder M."/>
            <person name="Petzold A."/>
            <person name="Koch P."/>
            <person name="Groth M."/>
            <person name="Platzer M."/>
        </authorList>
    </citation>
    <scope>NUCLEOTIDE SEQUENCE</scope>
    <source>
        <tissue evidence="1">Brain</tissue>
    </source>
</reference>
<sequence>STINLAGYKGRSETPSPCRMITHLGTQASTLTAPPYLMGSHPWTSLTPPTQPTRSPLLTCPLLFPSSIGGFLKTLVTTLRPDLPSLRNWFFPPPEL</sequence>
<gene>
    <name evidence="1" type="primary">VGLL2A</name>
</gene>
<accession>A0A1A8P2Q3</accession>
<name>A0A1A8P2Q3_9TELE</name>
<dbReference type="AlphaFoldDB" id="A0A1A8P2Q3"/>
<dbReference type="EMBL" id="HAEG01005997">
    <property type="protein sequence ID" value="SBR75580.1"/>
    <property type="molecule type" value="Transcribed_RNA"/>
</dbReference>
<protein>
    <submittedName>
        <fullName evidence="1">Vestigial like 2a</fullName>
    </submittedName>
</protein>
<reference evidence="1" key="1">
    <citation type="submission" date="2016-05" db="EMBL/GenBank/DDBJ databases">
        <authorList>
            <person name="Lavstsen T."/>
            <person name="Jespersen J.S."/>
        </authorList>
    </citation>
    <scope>NUCLEOTIDE SEQUENCE</scope>
    <source>
        <tissue evidence="1">Brain</tissue>
    </source>
</reference>